<dbReference type="EMBL" id="CM010719">
    <property type="protein sequence ID" value="RZC60897.1"/>
    <property type="molecule type" value="Genomic_DNA"/>
</dbReference>
<gene>
    <name evidence="3" type="ORF">C5167_022654</name>
</gene>
<evidence type="ECO:0000256" key="1">
    <source>
        <dbReference type="SAM" id="MobiDB-lite"/>
    </source>
</evidence>
<dbReference type="Gramene" id="RZC60897">
    <property type="protein sequence ID" value="RZC60897"/>
    <property type="gene ID" value="C5167_022654"/>
</dbReference>
<dbReference type="PANTHER" id="PTHR34357:SF2">
    <property type="entry name" value="F26F24.3-RELATED"/>
    <property type="match status" value="1"/>
</dbReference>
<evidence type="ECO:0000313" key="4">
    <source>
        <dbReference type="Proteomes" id="UP000316621"/>
    </source>
</evidence>
<name>A0A4Y7JJH0_PAPSO</name>
<feature type="domain" description="GCK" evidence="2">
    <location>
        <begin position="62"/>
        <end position="136"/>
    </location>
</feature>
<protein>
    <recommendedName>
        <fullName evidence="2">GCK domain-containing protein</fullName>
    </recommendedName>
</protein>
<sequence>MVTAASALEIKVEQNNEKSSLSESTPSTSNAEIKEISDQASEHSDHTEKVEEKSEGVEGEEGECGFCLFMKGGGCKDSFTAWEVCVEEGERNKEDIVEKCSEITSLLKKCMDEHADYYAPILRAEKAMEEEVNNQLDQEKAEETQLERKAELEQEKEKQQEN</sequence>
<feature type="compositionally biased region" description="Basic and acidic residues" evidence="1">
    <location>
        <begin position="137"/>
        <end position="162"/>
    </location>
</feature>
<feature type="region of interest" description="Disordered" evidence="1">
    <location>
        <begin position="130"/>
        <end position="162"/>
    </location>
</feature>
<dbReference type="SMART" id="SM01227">
    <property type="entry name" value="GCK"/>
    <property type="match status" value="1"/>
</dbReference>
<dbReference type="Pfam" id="PF07802">
    <property type="entry name" value="GCK"/>
    <property type="match status" value="1"/>
</dbReference>
<dbReference type="InterPro" id="IPR012891">
    <property type="entry name" value="GCK_dom"/>
</dbReference>
<keyword evidence="4" id="KW-1185">Reference proteome</keyword>
<evidence type="ECO:0000259" key="2">
    <source>
        <dbReference type="SMART" id="SM01227"/>
    </source>
</evidence>
<dbReference type="OMA" id="GGCKENF"/>
<dbReference type="OrthoDB" id="2148418at2759"/>
<feature type="compositionally biased region" description="Basic and acidic residues" evidence="1">
    <location>
        <begin position="32"/>
        <end position="56"/>
    </location>
</feature>
<proteinExistence type="predicted"/>
<organism evidence="3 4">
    <name type="scientific">Papaver somniferum</name>
    <name type="common">Opium poppy</name>
    <dbReference type="NCBI Taxonomy" id="3469"/>
    <lineage>
        <taxon>Eukaryota</taxon>
        <taxon>Viridiplantae</taxon>
        <taxon>Streptophyta</taxon>
        <taxon>Embryophyta</taxon>
        <taxon>Tracheophyta</taxon>
        <taxon>Spermatophyta</taxon>
        <taxon>Magnoliopsida</taxon>
        <taxon>Ranunculales</taxon>
        <taxon>Papaveraceae</taxon>
        <taxon>Papaveroideae</taxon>
        <taxon>Papaver</taxon>
    </lineage>
</organism>
<evidence type="ECO:0000313" key="3">
    <source>
        <dbReference type="EMBL" id="RZC60897.1"/>
    </source>
</evidence>
<dbReference type="PANTHER" id="PTHR34357">
    <property type="entry name" value="F7A19.14 PROTEIN-RELATED"/>
    <property type="match status" value="1"/>
</dbReference>
<accession>A0A4Y7JJH0</accession>
<feature type="region of interest" description="Disordered" evidence="1">
    <location>
        <begin position="1"/>
        <end position="61"/>
    </location>
</feature>
<reference evidence="3 4" key="1">
    <citation type="journal article" date="2018" name="Science">
        <title>The opium poppy genome and morphinan production.</title>
        <authorList>
            <person name="Guo L."/>
            <person name="Winzer T."/>
            <person name="Yang X."/>
            <person name="Li Y."/>
            <person name="Ning Z."/>
            <person name="He Z."/>
            <person name="Teodor R."/>
            <person name="Lu Y."/>
            <person name="Bowser T.A."/>
            <person name="Graham I.A."/>
            <person name="Ye K."/>
        </authorList>
    </citation>
    <scope>NUCLEOTIDE SEQUENCE [LARGE SCALE GENOMIC DNA]</scope>
    <source>
        <strain evidence="4">cv. HN1</strain>
        <tissue evidence="3">Leaves</tissue>
    </source>
</reference>
<feature type="compositionally biased region" description="Low complexity" evidence="1">
    <location>
        <begin position="19"/>
        <end position="29"/>
    </location>
</feature>
<dbReference type="Proteomes" id="UP000316621">
    <property type="component" value="Chromosome 5"/>
</dbReference>
<dbReference type="AlphaFoldDB" id="A0A4Y7JJH0"/>
<dbReference type="Gene3D" id="1.10.287.2900">
    <property type="match status" value="1"/>
</dbReference>